<keyword evidence="5" id="KW-0862">Zinc</keyword>
<evidence type="ECO:0000313" key="10">
    <source>
        <dbReference type="EMBL" id="GFA16557.1"/>
    </source>
</evidence>
<dbReference type="EMBL" id="BKCJ010379119">
    <property type="protein sequence ID" value="GFA16557.1"/>
    <property type="molecule type" value="Genomic_DNA"/>
</dbReference>
<reference evidence="10" key="1">
    <citation type="journal article" date="2019" name="Sci. Rep.">
        <title>Draft genome of Tanacetum cinerariifolium, the natural source of mosquito coil.</title>
        <authorList>
            <person name="Yamashiro T."/>
            <person name="Shiraishi A."/>
            <person name="Satake H."/>
            <person name="Nakayama K."/>
        </authorList>
    </citation>
    <scope>NUCLEOTIDE SEQUENCE</scope>
</reference>
<evidence type="ECO:0000256" key="1">
    <source>
        <dbReference type="ARBA" id="ARBA00004123"/>
    </source>
</evidence>
<evidence type="ECO:0000256" key="5">
    <source>
        <dbReference type="ARBA" id="ARBA00022833"/>
    </source>
</evidence>
<evidence type="ECO:0000256" key="4">
    <source>
        <dbReference type="ARBA" id="ARBA00022737"/>
    </source>
</evidence>
<keyword evidence="2" id="KW-0597">Phosphoprotein</keyword>
<dbReference type="GO" id="GO:0006366">
    <property type="term" value="P:transcription by RNA polymerase II"/>
    <property type="evidence" value="ECO:0007669"/>
    <property type="project" value="InterPro"/>
</dbReference>
<keyword evidence="8" id="KW-0539">Nucleus</keyword>
<dbReference type="GO" id="GO:0046872">
    <property type="term" value="F:metal ion binding"/>
    <property type="evidence" value="ECO:0007669"/>
    <property type="project" value="UniProtKB-KW"/>
</dbReference>
<keyword evidence="7" id="KW-0804">Transcription</keyword>
<feature type="compositionally biased region" description="Low complexity" evidence="9">
    <location>
        <begin position="155"/>
        <end position="185"/>
    </location>
</feature>
<feature type="compositionally biased region" description="Low complexity" evidence="9">
    <location>
        <begin position="233"/>
        <end position="254"/>
    </location>
</feature>
<sequence>SSEESVGRSTGGVILFGTILTTIPDTPLCMTLHATHINTTPIPIVSSTIPPSSNYTPTSPNYTPASPDYSPASDIKTDPSEDPSSDHIPPLPATLPFLSLTDDSSVMALAPRQPISHGRPYRYHLNGPVHMMTVRKRVGPLPTHHLAVRHSVDYSSSDHLASDDSSGDSSSSSSSSSSSETSSDPSSDDLPDSSSDHSLPAPSSGMRPSHHLCSLVPSIPHLSAAIIDRPSDDSSSMSPSCKRSRSHVSSVPLSSPIPGPLSYARIDLLPSTKRIRSSEFAMELEVSSEDSFEPYIPRETNLEIDVDVVRSDGIEIDLEIQEDIEECIAYANALRDRGIDARVVVEAVDREEIEMGARGPVKITVDRVTHPVIADDIPEPT</sequence>
<feature type="region of interest" description="Disordered" evidence="9">
    <location>
        <begin position="228"/>
        <end position="254"/>
    </location>
</feature>
<dbReference type="AlphaFoldDB" id="A0A699J733"/>
<dbReference type="InterPro" id="IPR000684">
    <property type="entry name" value="RNA_pol_II_repeat_euk"/>
</dbReference>
<dbReference type="GO" id="GO:0005634">
    <property type="term" value="C:nucleus"/>
    <property type="evidence" value="ECO:0007669"/>
    <property type="project" value="UniProtKB-SubCell"/>
</dbReference>
<evidence type="ECO:0000256" key="2">
    <source>
        <dbReference type="ARBA" id="ARBA00022553"/>
    </source>
</evidence>
<comment type="subcellular location">
    <subcellularLocation>
        <location evidence="1">Nucleus</location>
    </subcellularLocation>
</comment>
<evidence type="ECO:0000256" key="9">
    <source>
        <dbReference type="SAM" id="MobiDB-lite"/>
    </source>
</evidence>
<comment type="caution">
    <text evidence="10">The sequence shown here is derived from an EMBL/GenBank/DDBJ whole genome shotgun (WGS) entry which is preliminary data.</text>
</comment>
<feature type="non-terminal residue" evidence="10">
    <location>
        <position position="1"/>
    </location>
</feature>
<evidence type="ECO:0000256" key="6">
    <source>
        <dbReference type="ARBA" id="ARBA00023125"/>
    </source>
</evidence>
<evidence type="ECO:0000256" key="8">
    <source>
        <dbReference type="ARBA" id="ARBA00023242"/>
    </source>
</evidence>
<feature type="compositionally biased region" description="Low complexity" evidence="9">
    <location>
        <begin position="48"/>
        <end position="67"/>
    </location>
</feature>
<keyword evidence="6" id="KW-0238">DNA-binding</keyword>
<keyword evidence="3" id="KW-0479">Metal-binding</keyword>
<name>A0A699J733_TANCI</name>
<dbReference type="PROSITE" id="PS00115">
    <property type="entry name" value="RNA_POL_II_REPEAT"/>
    <property type="match status" value="1"/>
</dbReference>
<proteinExistence type="predicted"/>
<evidence type="ECO:0000256" key="3">
    <source>
        <dbReference type="ARBA" id="ARBA00022723"/>
    </source>
</evidence>
<feature type="region of interest" description="Disordered" evidence="9">
    <location>
        <begin position="155"/>
        <end position="212"/>
    </location>
</feature>
<dbReference type="GO" id="GO:0003677">
    <property type="term" value="F:DNA binding"/>
    <property type="evidence" value="ECO:0007669"/>
    <property type="project" value="UniProtKB-KW"/>
</dbReference>
<organism evidence="10">
    <name type="scientific">Tanacetum cinerariifolium</name>
    <name type="common">Dalmatian daisy</name>
    <name type="synonym">Chrysanthemum cinerariifolium</name>
    <dbReference type="NCBI Taxonomy" id="118510"/>
    <lineage>
        <taxon>Eukaryota</taxon>
        <taxon>Viridiplantae</taxon>
        <taxon>Streptophyta</taxon>
        <taxon>Embryophyta</taxon>
        <taxon>Tracheophyta</taxon>
        <taxon>Spermatophyta</taxon>
        <taxon>Magnoliopsida</taxon>
        <taxon>eudicotyledons</taxon>
        <taxon>Gunneridae</taxon>
        <taxon>Pentapetalae</taxon>
        <taxon>asterids</taxon>
        <taxon>campanulids</taxon>
        <taxon>Asterales</taxon>
        <taxon>Asteraceae</taxon>
        <taxon>Asteroideae</taxon>
        <taxon>Anthemideae</taxon>
        <taxon>Anthemidinae</taxon>
        <taxon>Tanacetum</taxon>
    </lineage>
</organism>
<accession>A0A699J733</accession>
<feature type="region of interest" description="Disordered" evidence="9">
    <location>
        <begin position="48"/>
        <end position="94"/>
    </location>
</feature>
<evidence type="ECO:0000256" key="7">
    <source>
        <dbReference type="ARBA" id="ARBA00023163"/>
    </source>
</evidence>
<protein>
    <submittedName>
        <fullName evidence="10">Uncharacterized protein</fullName>
    </submittedName>
</protein>
<feature type="compositionally biased region" description="Low complexity" evidence="9">
    <location>
        <begin position="192"/>
        <end position="204"/>
    </location>
</feature>
<keyword evidence="4" id="KW-0677">Repeat</keyword>
<gene>
    <name evidence="10" type="ORF">Tci_588529</name>
</gene>